<keyword evidence="3" id="KW-1185">Reference proteome</keyword>
<evidence type="ECO:0000313" key="2">
    <source>
        <dbReference type="EMBL" id="GGZ36297.1"/>
    </source>
</evidence>
<reference evidence="2" key="2">
    <citation type="submission" date="2020-09" db="EMBL/GenBank/DDBJ databases">
        <authorList>
            <person name="Sun Q."/>
            <person name="Kim S."/>
        </authorList>
    </citation>
    <scope>NUCLEOTIDE SEQUENCE</scope>
    <source>
        <strain evidence="2">KCTC 32296</strain>
    </source>
</reference>
<organism evidence="2 3">
    <name type="scientific">Asticcacaulis endophyticus</name>
    <dbReference type="NCBI Taxonomy" id="1395890"/>
    <lineage>
        <taxon>Bacteria</taxon>
        <taxon>Pseudomonadati</taxon>
        <taxon>Pseudomonadota</taxon>
        <taxon>Alphaproteobacteria</taxon>
        <taxon>Caulobacterales</taxon>
        <taxon>Caulobacteraceae</taxon>
        <taxon>Asticcacaulis</taxon>
    </lineage>
</organism>
<evidence type="ECO:0000256" key="1">
    <source>
        <dbReference type="SAM" id="Phobius"/>
    </source>
</evidence>
<keyword evidence="1" id="KW-1133">Transmembrane helix</keyword>
<accession>A0A918Q6U4</accession>
<evidence type="ECO:0000313" key="3">
    <source>
        <dbReference type="Proteomes" id="UP000662572"/>
    </source>
</evidence>
<feature type="transmembrane region" description="Helical" evidence="1">
    <location>
        <begin position="42"/>
        <end position="59"/>
    </location>
</feature>
<keyword evidence="1" id="KW-0812">Transmembrane</keyword>
<dbReference type="AlphaFoldDB" id="A0A918Q6U4"/>
<protein>
    <submittedName>
        <fullName evidence="2">Uncharacterized protein</fullName>
    </submittedName>
</protein>
<proteinExistence type="predicted"/>
<dbReference type="EMBL" id="BMZB01000003">
    <property type="protein sequence ID" value="GGZ36297.1"/>
    <property type="molecule type" value="Genomic_DNA"/>
</dbReference>
<dbReference type="Proteomes" id="UP000662572">
    <property type="component" value="Unassembled WGS sequence"/>
</dbReference>
<gene>
    <name evidence="2" type="ORF">GCM10011273_23270</name>
</gene>
<reference evidence="2" key="1">
    <citation type="journal article" date="2014" name="Int. J. Syst. Evol. Microbiol.">
        <title>Complete genome sequence of Corynebacterium casei LMG S-19264T (=DSM 44701T), isolated from a smear-ripened cheese.</title>
        <authorList>
            <consortium name="US DOE Joint Genome Institute (JGI-PGF)"/>
            <person name="Walter F."/>
            <person name="Albersmeier A."/>
            <person name="Kalinowski J."/>
            <person name="Ruckert C."/>
        </authorList>
    </citation>
    <scope>NUCLEOTIDE SEQUENCE</scope>
    <source>
        <strain evidence="2">KCTC 32296</strain>
    </source>
</reference>
<comment type="caution">
    <text evidence="2">The sequence shown here is derived from an EMBL/GenBank/DDBJ whole genome shotgun (WGS) entry which is preliminary data.</text>
</comment>
<keyword evidence="1" id="KW-0472">Membrane</keyword>
<name>A0A918Q6U4_9CAUL</name>
<sequence length="62" mass="6814">MGVEFAMKLTATTLLLCLLSAALVIGSLFGYARPLPFLSEHKYWLMSGGWAVLFLGFVFKGE</sequence>